<evidence type="ECO:0000313" key="3">
    <source>
        <dbReference type="Proteomes" id="UP000009168"/>
    </source>
</evidence>
<accession>Q22V45</accession>
<dbReference type="KEGG" id="tet:TTHERM_00575550"/>
<proteinExistence type="predicted"/>
<feature type="transmembrane region" description="Helical" evidence="1">
    <location>
        <begin position="36"/>
        <end position="53"/>
    </location>
</feature>
<dbReference type="OMA" id="SVWTIFE"/>
<organism evidence="2 3">
    <name type="scientific">Tetrahymena thermophila (strain SB210)</name>
    <dbReference type="NCBI Taxonomy" id="312017"/>
    <lineage>
        <taxon>Eukaryota</taxon>
        <taxon>Sar</taxon>
        <taxon>Alveolata</taxon>
        <taxon>Ciliophora</taxon>
        <taxon>Intramacronucleata</taxon>
        <taxon>Oligohymenophorea</taxon>
        <taxon>Hymenostomatida</taxon>
        <taxon>Tetrahymenina</taxon>
        <taxon>Tetrahymenidae</taxon>
        <taxon>Tetrahymena</taxon>
    </lineage>
</organism>
<dbReference type="AlphaFoldDB" id="Q22V45"/>
<keyword evidence="1" id="KW-0472">Membrane</keyword>
<dbReference type="InParanoid" id="Q22V45"/>
<gene>
    <name evidence="2" type="ORF">TTHERM_00575550</name>
</gene>
<keyword evidence="3" id="KW-1185">Reference proteome</keyword>
<name>Q22V45_TETTS</name>
<protein>
    <submittedName>
        <fullName evidence="2">HVA22/TB2/DP1 family protein</fullName>
    </submittedName>
</protein>
<dbReference type="EMBL" id="GG662798">
    <property type="protein sequence ID" value="EAR89103.2"/>
    <property type="molecule type" value="Genomic_DNA"/>
</dbReference>
<sequence length="166" mass="19452">MSMLNSIIYLFKIVIPAYYSLKFLKKRNQQQISNILKFWCVNSVWTIFEVLVPLVVDQWFFFVTNVIFYVALTFPEYKRAGQIFDLTISKLYLKNQEVISQYADMVENKFDEATGSVTNKVKDVLSVSVFPKLQLVFEKTVKKALFSFNQKQITAEEQQSADKKQE</sequence>
<dbReference type="RefSeq" id="XP_001009348.2">
    <property type="nucleotide sequence ID" value="XM_001009348.3"/>
</dbReference>
<feature type="transmembrane region" description="Helical" evidence="1">
    <location>
        <begin position="6"/>
        <end position="24"/>
    </location>
</feature>
<reference evidence="3" key="1">
    <citation type="journal article" date="2006" name="PLoS Biol.">
        <title>Macronuclear genome sequence of the ciliate Tetrahymena thermophila, a model eukaryote.</title>
        <authorList>
            <person name="Eisen J.A."/>
            <person name="Coyne R.S."/>
            <person name="Wu M."/>
            <person name="Wu D."/>
            <person name="Thiagarajan M."/>
            <person name="Wortman J.R."/>
            <person name="Badger J.H."/>
            <person name="Ren Q."/>
            <person name="Amedeo P."/>
            <person name="Jones K.M."/>
            <person name="Tallon L.J."/>
            <person name="Delcher A.L."/>
            <person name="Salzberg S.L."/>
            <person name="Silva J.C."/>
            <person name="Haas B.J."/>
            <person name="Majoros W.H."/>
            <person name="Farzad M."/>
            <person name="Carlton J.M."/>
            <person name="Smith R.K. Jr."/>
            <person name="Garg J."/>
            <person name="Pearlman R.E."/>
            <person name="Karrer K.M."/>
            <person name="Sun L."/>
            <person name="Manning G."/>
            <person name="Elde N.C."/>
            <person name="Turkewitz A.P."/>
            <person name="Asai D.J."/>
            <person name="Wilkes D.E."/>
            <person name="Wang Y."/>
            <person name="Cai H."/>
            <person name="Collins K."/>
            <person name="Stewart B.A."/>
            <person name="Lee S.R."/>
            <person name="Wilamowska K."/>
            <person name="Weinberg Z."/>
            <person name="Ruzzo W.L."/>
            <person name="Wloga D."/>
            <person name="Gaertig J."/>
            <person name="Frankel J."/>
            <person name="Tsao C.-C."/>
            <person name="Gorovsky M.A."/>
            <person name="Keeling P.J."/>
            <person name="Waller R.F."/>
            <person name="Patron N.J."/>
            <person name="Cherry J.M."/>
            <person name="Stover N.A."/>
            <person name="Krieger C.J."/>
            <person name="del Toro C."/>
            <person name="Ryder H.F."/>
            <person name="Williamson S.C."/>
            <person name="Barbeau R.A."/>
            <person name="Hamilton E.P."/>
            <person name="Orias E."/>
        </authorList>
    </citation>
    <scope>NUCLEOTIDE SEQUENCE [LARGE SCALE GENOMIC DNA]</scope>
    <source>
        <strain evidence="3">SB210</strain>
    </source>
</reference>
<dbReference type="Pfam" id="PF03134">
    <property type="entry name" value="TB2_DP1_HVA22"/>
    <property type="match status" value="1"/>
</dbReference>
<dbReference type="GeneID" id="7824164"/>
<evidence type="ECO:0000256" key="1">
    <source>
        <dbReference type="SAM" id="Phobius"/>
    </source>
</evidence>
<dbReference type="Proteomes" id="UP000009168">
    <property type="component" value="Unassembled WGS sequence"/>
</dbReference>
<dbReference type="InterPro" id="IPR004345">
    <property type="entry name" value="TB2_DP1_HVA22"/>
</dbReference>
<evidence type="ECO:0000313" key="2">
    <source>
        <dbReference type="EMBL" id="EAR89103.2"/>
    </source>
</evidence>
<keyword evidence="1" id="KW-0812">Transmembrane</keyword>
<dbReference type="HOGENOM" id="CLU_1606044_0_0_1"/>
<keyword evidence="1" id="KW-1133">Transmembrane helix</keyword>